<accession>A0ABW2PT16</accession>
<evidence type="ECO:0000313" key="4">
    <source>
        <dbReference type="Proteomes" id="UP001596505"/>
    </source>
</evidence>
<feature type="compositionally biased region" description="Polar residues" evidence="1">
    <location>
        <begin position="236"/>
        <end position="249"/>
    </location>
</feature>
<reference evidence="4" key="1">
    <citation type="journal article" date="2019" name="Int. J. Syst. Evol. Microbiol.">
        <title>The Global Catalogue of Microorganisms (GCM) 10K type strain sequencing project: providing services to taxonomists for standard genome sequencing and annotation.</title>
        <authorList>
            <consortium name="The Broad Institute Genomics Platform"/>
            <consortium name="The Broad Institute Genome Sequencing Center for Infectious Disease"/>
            <person name="Wu L."/>
            <person name="Ma J."/>
        </authorList>
    </citation>
    <scope>NUCLEOTIDE SEQUENCE [LARGE SCALE GENOMIC DNA]</scope>
    <source>
        <strain evidence="4">CGMCC 1.16305</strain>
    </source>
</reference>
<dbReference type="Pfam" id="PF02120">
    <property type="entry name" value="Flg_hook"/>
    <property type="match status" value="1"/>
</dbReference>
<dbReference type="InterPro" id="IPR038610">
    <property type="entry name" value="FliK-like_C_sf"/>
</dbReference>
<feature type="region of interest" description="Disordered" evidence="1">
    <location>
        <begin position="426"/>
        <end position="469"/>
    </location>
</feature>
<keyword evidence="3" id="KW-0969">Cilium</keyword>
<proteinExistence type="predicted"/>
<protein>
    <submittedName>
        <fullName evidence="3">Flagellar hook-length control protein FliK</fullName>
    </submittedName>
</protein>
<keyword evidence="3" id="KW-0966">Cell projection</keyword>
<dbReference type="Gene3D" id="3.30.750.140">
    <property type="match status" value="1"/>
</dbReference>
<evidence type="ECO:0000313" key="3">
    <source>
        <dbReference type="EMBL" id="MFC7392553.1"/>
    </source>
</evidence>
<dbReference type="CDD" id="cd17470">
    <property type="entry name" value="T3SS_Flik_C"/>
    <property type="match status" value="1"/>
</dbReference>
<gene>
    <name evidence="3" type="ORF">ACFQRG_06100</name>
</gene>
<dbReference type="EMBL" id="JBHTCO010000004">
    <property type="protein sequence ID" value="MFC7392553.1"/>
    <property type="molecule type" value="Genomic_DNA"/>
</dbReference>
<evidence type="ECO:0000256" key="1">
    <source>
        <dbReference type="SAM" id="MobiDB-lite"/>
    </source>
</evidence>
<dbReference type="Proteomes" id="UP001596505">
    <property type="component" value="Unassembled WGS sequence"/>
</dbReference>
<sequence>MTLSVANALNPVPENSRKDYTYGNGVEETISPFSILVSDLFGGNLSTKEKQNQPIAFEVKHQPFTIEQQMEEEADTQPAINDVLKEIETYLNKCHQLNKNGIDKNSFFKDLYQLLNKLNKDIKQAITDHRLVKITSKINMQMDKTLGDEDCPDFNQRQAKQIITDLRTLMADLKQLLVFQLQPADFVKEVSKEIEKSEQNNGINSTLKIIASNLLSIQQLFEEEKNNQQKPEGGQQDYSNGNKADNDNSLFKQNIKHPLQQNIKDFAASGGKSKQSYFINLEELKPNKSFKEEKVNLQSFQTGPMNKLQQFMIYQTNQPAASTNQKVIEQISKYLSSSRLTILHNSVNEFRIKLHPDHLGELNIFIQNNPEGLTAKIIASTREAKEMIQSQLHHLKQSLAAEEIPLQKIDIDLSSFNNQQDSQYLNARQDHSGRDQQQNSRERMEDKREDEMLDEELTFSDWLSGGEKN</sequence>
<keyword evidence="3" id="KW-0282">Flagellum</keyword>
<feature type="region of interest" description="Disordered" evidence="1">
    <location>
        <begin position="1"/>
        <end position="20"/>
    </location>
</feature>
<feature type="compositionally biased region" description="Basic and acidic residues" evidence="1">
    <location>
        <begin position="428"/>
        <end position="450"/>
    </location>
</feature>
<feature type="domain" description="Flagellar hook-length control protein-like C-terminal" evidence="2">
    <location>
        <begin position="344"/>
        <end position="420"/>
    </location>
</feature>
<comment type="caution">
    <text evidence="3">The sequence shown here is derived from an EMBL/GenBank/DDBJ whole genome shotgun (WGS) entry which is preliminary data.</text>
</comment>
<keyword evidence="4" id="KW-1185">Reference proteome</keyword>
<organism evidence="3 4">
    <name type="scientific">Scopulibacillus cellulosilyticus</name>
    <dbReference type="NCBI Taxonomy" id="2665665"/>
    <lineage>
        <taxon>Bacteria</taxon>
        <taxon>Bacillati</taxon>
        <taxon>Bacillota</taxon>
        <taxon>Bacilli</taxon>
        <taxon>Bacillales</taxon>
        <taxon>Sporolactobacillaceae</taxon>
        <taxon>Scopulibacillus</taxon>
    </lineage>
</organism>
<dbReference type="RefSeq" id="WP_380964763.1">
    <property type="nucleotide sequence ID" value="NZ_JBHTCO010000004.1"/>
</dbReference>
<feature type="region of interest" description="Disordered" evidence="1">
    <location>
        <begin position="224"/>
        <end position="249"/>
    </location>
</feature>
<dbReference type="InterPro" id="IPR021136">
    <property type="entry name" value="Flagellar_hook_control-like_C"/>
</dbReference>
<evidence type="ECO:0000259" key="2">
    <source>
        <dbReference type="Pfam" id="PF02120"/>
    </source>
</evidence>
<name>A0ABW2PT16_9BACL</name>